<evidence type="ECO:0000313" key="1">
    <source>
        <dbReference type="EMBL" id="AFA75919.1"/>
    </source>
</evidence>
<organism evidence="1 2">
    <name type="scientific">Gordonia polyisoprenivorans (strain DSM 44266 / VH2)</name>
    <dbReference type="NCBI Taxonomy" id="1112204"/>
    <lineage>
        <taxon>Bacteria</taxon>
        <taxon>Bacillati</taxon>
        <taxon>Actinomycetota</taxon>
        <taxon>Actinomycetes</taxon>
        <taxon>Mycobacteriales</taxon>
        <taxon>Gordoniaceae</taxon>
        <taxon>Gordonia</taxon>
    </lineage>
</organism>
<dbReference type="HOGENOM" id="CLU_735217_0_0_11"/>
<dbReference type="EMBL" id="CP003119">
    <property type="protein sequence ID" value="AFA75919.1"/>
    <property type="molecule type" value="Genomic_DNA"/>
</dbReference>
<accession>H6N247</accession>
<dbReference type="GeneID" id="90161905"/>
<sequence>MSDDIAAQRQCEARREEIVDEYRLWALAEVPEIDFDESMLLSRYLLAAFRVVDKANPDFDPIAWTSTDAEILTEVGLAFRAALDTLVPGEKLGFALHTYLIFTESTGKWSGTPAALRAARTVVDSAIDGLRLDDFDAERQVLLSVEPMRSLLGILKWIGKGKPTAPGGQLRAGLDACAKKLGISAGLASQLIHYAGNPDHALISYGGDGVIHRGPGAKDWRDGRPPIDQVRDTFSEWVVRLLDDQRSMSNRGSSEEFCAFIDAGSSPIPRGVDWFDSLWDDEDEDDDEMDNEAAEELVLRIHDDPYFVDKPAIREALDEMITYGWMRLEDGKYVVPQGLAGPLSVGMKEFEHQQYLRREEHRRRKSNSRRRRRGRW</sequence>
<gene>
    <name evidence="1" type="ordered locus">GPOL_c49250</name>
</gene>
<proteinExistence type="predicted"/>
<name>H6N247_GORPV</name>
<dbReference type="eggNOG" id="ENOG5031W4U">
    <property type="taxonomic scope" value="Bacteria"/>
</dbReference>
<keyword evidence="2" id="KW-1185">Reference proteome</keyword>
<protein>
    <submittedName>
        <fullName evidence="1">Uncharacterized protein</fullName>
    </submittedName>
</protein>
<evidence type="ECO:0000313" key="2">
    <source>
        <dbReference type="Proteomes" id="UP000009154"/>
    </source>
</evidence>
<dbReference type="RefSeq" id="WP_014362034.1">
    <property type="nucleotide sequence ID" value="NC_016906.1"/>
</dbReference>
<reference evidence="1 2" key="1">
    <citation type="journal article" date="2012" name="Appl. Environ. Microbiol.">
        <title>Involvement of two latex-clearing proteins during rubber degradation and insights into the subsequent degradation pathway revealed by the genome sequence of Gordonia polyisoprenivorans strain VH2.</title>
        <authorList>
            <person name="Hiessl S."/>
            <person name="Schuldes J."/>
            <person name="Thurmer A."/>
            <person name="Halbsguth T."/>
            <person name="Broker D."/>
            <person name="Angelov A."/>
            <person name="Liebl W."/>
            <person name="Daniel R."/>
            <person name="Steinbuchel A."/>
        </authorList>
    </citation>
    <scope>NUCLEOTIDE SEQUENCE [LARGE SCALE GENOMIC DNA]</scope>
    <source>
        <strain evidence="2">DSM 44266 / VH2</strain>
    </source>
</reference>
<dbReference type="STRING" id="1112204.GPOL_c49250"/>
<dbReference type="AlphaFoldDB" id="H6N247"/>
<dbReference type="Proteomes" id="UP000009154">
    <property type="component" value="Chromosome"/>
</dbReference>
<dbReference type="KEGG" id="gpo:GPOL_c49250"/>